<protein>
    <submittedName>
        <fullName evidence="8">Clathrin interactor EPSIN 2</fullName>
    </submittedName>
</protein>
<name>A0A2I0ACY5_9ASPA</name>
<feature type="domain" description="ENTH" evidence="7">
    <location>
        <begin position="18"/>
        <end position="151"/>
    </location>
</feature>
<dbReference type="AlphaFoldDB" id="A0A2I0ACY5"/>
<gene>
    <name evidence="8" type="primary">EPSIN2</name>
    <name evidence="8" type="ORF">AXF42_Ash012349</name>
</gene>
<dbReference type="GO" id="GO:0030125">
    <property type="term" value="C:clathrin vesicle coat"/>
    <property type="evidence" value="ECO:0007669"/>
    <property type="project" value="TreeGrafter"/>
</dbReference>
<comment type="subcellular location">
    <subcellularLocation>
        <location evidence="1">Cytoplasmic vesicle</location>
        <location evidence="1">Clathrin-coated vesicle</location>
    </subcellularLocation>
    <subcellularLocation>
        <location evidence="2">Golgi apparatus</location>
    </subcellularLocation>
</comment>
<dbReference type="Pfam" id="PF01417">
    <property type="entry name" value="ENTH"/>
    <property type="match status" value="1"/>
</dbReference>
<dbReference type="InterPro" id="IPR008942">
    <property type="entry name" value="ENTH_VHS"/>
</dbReference>
<evidence type="ECO:0000256" key="4">
    <source>
        <dbReference type="ARBA" id="ARBA00023034"/>
    </source>
</evidence>
<dbReference type="GO" id="GO:0005768">
    <property type="term" value="C:endosome"/>
    <property type="evidence" value="ECO:0007669"/>
    <property type="project" value="TreeGrafter"/>
</dbReference>
<evidence type="ECO:0000256" key="3">
    <source>
        <dbReference type="ARBA" id="ARBA00010130"/>
    </source>
</evidence>
<dbReference type="FunFam" id="1.25.40.90:FF:000006">
    <property type="entry name" value="Clathrin interactor 1"/>
    <property type="match status" value="1"/>
</dbReference>
<dbReference type="PANTHER" id="PTHR12276">
    <property type="entry name" value="EPSIN/ENT-RELATED"/>
    <property type="match status" value="1"/>
</dbReference>
<dbReference type="SUPFAM" id="SSF48464">
    <property type="entry name" value="ENTH/VHS domain"/>
    <property type="match status" value="1"/>
</dbReference>
<evidence type="ECO:0000313" key="8">
    <source>
        <dbReference type="EMBL" id="PKA53407.1"/>
    </source>
</evidence>
<dbReference type="GO" id="GO:0005794">
    <property type="term" value="C:Golgi apparatus"/>
    <property type="evidence" value="ECO:0007669"/>
    <property type="project" value="UniProtKB-SubCell"/>
</dbReference>
<sequence>MKKAFDQTVRELKREVNKKVLKVPGIEQKILDATSNEPWGPHGSLLADIAQATRNYHEYQIIMHVVWKRLNDTGKNWRHVYKALTVLEYLVGHGSERVIDEIRERLYLMLQTLSDFQYIDSSGKDQGNNVRRKSQILVSLVNDKEKVQEIREKANANKDKYRATFSSGGSHRSSSYSSTGGYGDRYDDDRYEGRYGSRDDDRNGYGRERDSGYRDDDQYGRGGNFYRDGDQYGRDADERYEKYKDDDSRGRSNDDYQFGPSKSFEKERDNSFEDDDNVSYRNVGGRANEASPNERHLEHEHSGQSLAAPPSYEAAVKSAPNVAQDERDGGAGAAVVTKPLSPTAPQASSPQSSGQGSHHSVAGAHPTLSENNTSFDEFDPRGSIPDSTTPAVSNASLVARGSEVDLFGNPSSLDPVNSLALVLMTTSTTNETEVKTNSDFGTNFVALSSVSAALSQPTEDPFGGVPFKAVPKEHFPSQQHGSVNVVSASSFLPSATSTGTVQHAPSATPTLENSLNFDFGDSFGGLTYIPTANTSQSAPTPTFSVTEFSTTQGTNNAHLGPTNMLTANTGYVHTSSPVFSSQANEPVAPPNVQTVNADFLPQLGSSIPQAASVPMQSFRSVAPQISPQVASRNPTLNTGLSPPVVIQQVTTSSGPPTSKPSHDKFETRSSVWADTLNKGLVNLDISGSKVNPLVDIGIDFDSINRMERRKEKEKSVSNPAMSTVSMGKAMGSGSGIGRAGAGALNPSRPNVGTGMGMGMGMGMGGQGIGVGGFGGAMNQPMGLNMGMSMGVGPGGPIRLPPAGTQPPPPGFPGVGYNSTAGMGNYGSQQPYGGGYR</sequence>
<dbReference type="GO" id="GO:0005886">
    <property type="term" value="C:plasma membrane"/>
    <property type="evidence" value="ECO:0007669"/>
    <property type="project" value="TreeGrafter"/>
</dbReference>
<reference evidence="8 9" key="1">
    <citation type="journal article" date="2017" name="Nature">
        <title>The Apostasia genome and the evolution of orchids.</title>
        <authorList>
            <person name="Zhang G.Q."/>
            <person name="Liu K.W."/>
            <person name="Li Z."/>
            <person name="Lohaus R."/>
            <person name="Hsiao Y.Y."/>
            <person name="Niu S.C."/>
            <person name="Wang J.Y."/>
            <person name="Lin Y.C."/>
            <person name="Xu Q."/>
            <person name="Chen L.J."/>
            <person name="Yoshida K."/>
            <person name="Fujiwara S."/>
            <person name="Wang Z.W."/>
            <person name="Zhang Y.Q."/>
            <person name="Mitsuda N."/>
            <person name="Wang M."/>
            <person name="Liu G.H."/>
            <person name="Pecoraro L."/>
            <person name="Huang H.X."/>
            <person name="Xiao X.J."/>
            <person name="Lin M."/>
            <person name="Wu X.Y."/>
            <person name="Wu W.L."/>
            <person name="Chen Y.Y."/>
            <person name="Chang S.B."/>
            <person name="Sakamoto S."/>
            <person name="Ohme-Takagi M."/>
            <person name="Yagi M."/>
            <person name="Zeng S.J."/>
            <person name="Shen C.Y."/>
            <person name="Yeh C.M."/>
            <person name="Luo Y.B."/>
            <person name="Tsai W.C."/>
            <person name="Van de Peer Y."/>
            <person name="Liu Z.J."/>
        </authorList>
    </citation>
    <scope>NUCLEOTIDE SEQUENCE [LARGE SCALE GENOMIC DNA]</scope>
    <source>
        <strain evidence="9">cv. Shenzhen</strain>
        <tissue evidence="8">Stem</tissue>
    </source>
</reference>
<dbReference type="PANTHER" id="PTHR12276:SF91">
    <property type="entry name" value="CLATHRIN INTERACTOR EPSIN 2-RELATED"/>
    <property type="match status" value="1"/>
</dbReference>
<dbReference type="CDD" id="cd03571">
    <property type="entry name" value="ENTH"/>
    <property type="match status" value="1"/>
</dbReference>
<feature type="compositionally biased region" description="Low complexity" evidence="6">
    <location>
        <begin position="166"/>
        <end position="179"/>
    </location>
</feature>
<dbReference type="SMART" id="SM00273">
    <property type="entry name" value="ENTH"/>
    <property type="match status" value="1"/>
</dbReference>
<keyword evidence="4" id="KW-0333">Golgi apparatus</keyword>
<evidence type="ECO:0000256" key="5">
    <source>
        <dbReference type="ARBA" id="ARBA00023329"/>
    </source>
</evidence>
<evidence type="ECO:0000259" key="7">
    <source>
        <dbReference type="PROSITE" id="PS50942"/>
    </source>
</evidence>
<evidence type="ECO:0000313" key="9">
    <source>
        <dbReference type="Proteomes" id="UP000236161"/>
    </source>
</evidence>
<dbReference type="GO" id="GO:0005543">
    <property type="term" value="F:phospholipid binding"/>
    <property type="evidence" value="ECO:0007669"/>
    <property type="project" value="TreeGrafter"/>
</dbReference>
<evidence type="ECO:0000256" key="1">
    <source>
        <dbReference type="ARBA" id="ARBA00004132"/>
    </source>
</evidence>
<feature type="compositionally biased region" description="Polar residues" evidence="6">
    <location>
        <begin position="816"/>
        <end position="830"/>
    </location>
</feature>
<keyword evidence="9" id="KW-1185">Reference proteome</keyword>
<dbReference type="OrthoDB" id="4033880at2759"/>
<organism evidence="8 9">
    <name type="scientific">Apostasia shenzhenica</name>
    <dbReference type="NCBI Taxonomy" id="1088818"/>
    <lineage>
        <taxon>Eukaryota</taxon>
        <taxon>Viridiplantae</taxon>
        <taxon>Streptophyta</taxon>
        <taxon>Embryophyta</taxon>
        <taxon>Tracheophyta</taxon>
        <taxon>Spermatophyta</taxon>
        <taxon>Magnoliopsida</taxon>
        <taxon>Liliopsida</taxon>
        <taxon>Asparagales</taxon>
        <taxon>Orchidaceae</taxon>
        <taxon>Apostasioideae</taxon>
        <taxon>Apostasia</taxon>
    </lineage>
</organism>
<dbReference type="PROSITE" id="PS50942">
    <property type="entry name" value="ENTH"/>
    <property type="match status" value="1"/>
</dbReference>
<dbReference type="Proteomes" id="UP000236161">
    <property type="component" value="Unassembled WGS sequence"/>
</dbReference>
<feature type="region of interest" description="Disordered" evidence="6">
    <location>
        <begin position="804"/>
        <end position="836"/>
    </location>
</feature>
<feature type="compositionally biased region" description="Basic and acidic residues" evidence="6">
    <location>
        <begin position="184"/>
        <end position="219"/>
    </location>
</feature>
<dbReference type="GO" id="GO:0030276">
    <property type="term" value="F:clathrin binding"/>
    <property type="evidence" value="ECO:0007669"/>
    <property type="project" value="TreeGrafter"/>
</dbReference>
<evidence type="ECO:0000256" key="6">
    <source>
        <dbReference type="SAM" id="MobiDB-lite"/>
    </source>
</evidence>
<comment type="similarity">
    <text evidence="3">Belongs to the epsin family.</text>
</comment>
<keyword evidence="5" id="KW-0968">Cytoplasmic vesicle</keyword>
<feature type="compositionally biased region" description="Basic and acidic residues" evidence="6">
    <location>
        <begin position="292"/>
        <end position="302"/>
    </location>
</feature>
<dbReference type="Gene3D" id="1.25.40.90">
    <property type="match status" value="1"/>
</dbReference>
<dbReference type="InterPro" id="IPR013809">
    <property type="entry name" value="ENTH"/>
</dbReference>
<proteinExistence type="inferred from homology"/>
<dbReference type="EMBL" id="KZ451998">
    <property type="protein sequence ID" value="PKA53407.1"/>
    <property type="molecule type" value="Genomic_DNA"/>
</dbReference>
<feature type="compositionally biased region" description="Basic and acidic residues" evidence="6">
    <location>
        <begin position="227"/>
        <end position="254"/>
    </location>
</feature>
<dbReference type="STRING" id="1088818.A0A2I0ACY5"/>
<dbReference type="GO" id="GO:0006897">
    <property type="term" value="P:endocytosis"/>
    <property type="evidence" value="ECO:0007669"/>
    <property type="project" value="TreeGrafter"/>
</dbReference>
<evidence type="ECO:0000256" key="2">
    <source>
        <dbReference type="ARBA" id="ARBA00004555"/>
    </source>
</evidence>
<feature type="region of interest" description="Disordered" evidence="6">
    <location>
        <begin position="161"/>
        <end position="389"/>
    </location>
</feature>
<feature type="compositionally biased region" description="Low complexity" evidence="6">
    <location>
        <begin position="341"/>
        <end position="365"/>
    </location>
</feature>
<accession>A0A2I0ACY5</accession>